<dbReference type="AlphaFoldDB" id="A0A0A2LNH8"/>
<keyword evidence="3" id="KW-1185">Reference proteome</keyword>
<comment type="caution">
    <text evidence="2">The sequence shown here is derived from an EMBL/GenBank/DDBJ whole genome shotgun (WGS) entry which is preliminary data.</text>
</comment>
<reference evidence="2 3" key="1">
    <citation type="submission" date="2013-09" db="EMBL/GenBank/DDBJ databases">
        <authorList>
            <person name="Zeng Z."/>
            <person name="Chen C."/>
        </authorList>
    </citation>
    <scope>NUCLEOTIDE SEQUENCE [LARGE SCALE GENOMIC DNA]</scope>
    <source>
        <strain evidence="2 3">F44-8</strain>
    </source>
</reference>
<evidence type="ECO:0000256" key="1">
    <source>
        <dbReference type="SAM" id="Phobius"/>
    </source>
</evidence>
<keyword evidence="1" id="KW-1133">Transmembrane helix</keyword>
<proteinExistence type="predicted"/>
<name>A0A0A2LNH8_9FLAO</name>
<dbReference type="Proteomes" id="UP000030129">
    <property type="component" value="Unassembled WGS sequence"/>
</dbReference>
<sequence length="60" mass="6782">MVSCSNCGNMLAESATFCYVCNSKQTKGFDQFEVKPKKNNTFLVVMYVVVILILLFIFFG</sequence>
<keyword evidence="1" id="KW-0472">Membrane</keyword>
<protein>
    <recommendedName>
        <fullName evidence="4">Zinc-ribbon domain-containing protein</fullName>
    </recommendedName>
</protein>
<evidence type="ECO:0000313" key="3">
    <source>
        <dbReference type="Proteomes" id="UP000030129"/>
    </source>
</evidence>
<evidence type="ECO:0000313" key="2">
    <source>
        <dbReference type="EMBL" id="KGO81479.1"/>
    </source>
</evidence>
<dbReference type="STRING" id="1406840.Q763_07470"/>
<feature type="transmembrane region" description="Helical" evidence="1">
    <location>
        <begin position="41"/>
        <end position="59"/>
    </location>
</feature>
<accession>A0A0A2LNH8</accession>
<dbReference type="EMBL" id="JRLV01000007">
    <property type="protein sequence ID" value="KGO81479.1"/>
    <property type="molecule type" value="Genomic_DNA"/>
</dbReference>
<evidence type="ECO:0008006" key="4">
    <source>
        <dbReference type="Google" id="ProtNLM"/>
    </source>
</evidence>
<keyword evidence="1" id="KW-0812">Transmembrane</keyword>
<gene>
    <name evidence="2" type="ORF">Q763_07470</name>
</gene>
<organism evidence="2 3">
    <name type="scientific">Flavobacterium beibuense F44-8</name>
    <dbReference type="NCBI Taxonomy" id="1406840"/>
    <lineage>
        <taxon>Bacteria</taxon>
        <taxon>Pseudomonadati</taxon>
        <taxon>Bacteroidota</taxon>
        <taxon>Flavobacteriia</taxon>
        <taxon>Flavobacteriales</taxon>
        <taxon>Flavobacteriaceae</taxon>
        <taxon>Flavobacterium</taxon>
    </lineage>
</organism>